<reference evidence="2 3" key="1">
    <citation type="submission" date="2019-11" db="EMBL/GenBank/DDBJ databases">
        <title>FDA dAtabase for Regulatory Grade micrObial Sequences (FDA-ARGOS): Supporting development and validation of Infectious Disease Dx tests.</title>
        <authorList>
            <person name="Stonesifer R."/>
            <person name="Tallon L."/>
            <person name="Sadzewicz L."/>
            <person name="Vavikolanu K."/>
            <person name="Mehta A."/>
            <person name="Aluvathingal J."/>
            <person name="Nadendla S."/>
            <person name="Myers T."/>
            <person name="Yan Y."/>
            <person name="Sichtig H."/>
        </authorList>
    </citation>
    <scope>NUCLEOTIDE SEQUENCE [LARGE SCALE GENOMIC DNA]</scope>
    <source>
        <strain evidence="2 3">FDAARGOS_732</strain>
    </source>
</reference>
<dbReference type="Proteomes" id="UP000424490">
    <property type="component" value="Chromosome"/>
</dbReference>
<dbReference type="AlphaFoldDB" id="A0A857AA95"/>
<gene>
    <name evidence="2" type="ORF">FOC40_06545</name>
</gene>
<feature type="region of interest" description="Disordered" evidence="1">
    <location>
        <begin position="37"/>
        <end position="62"/>
    </location>
</feature>
<evidence type="ECO:0000313" key="2">
    <source>
        <dbReference type="EMBL" id="QGS11098.1"/>
    </source>
</evidence>
<evidence type="ECO:0000313" key="3">
    <source>
        <dbReference type="Proteomes" id="UP000424490"/>
    </source>
</evidence>
<sequence>MALREQTEARLVGFDQLGASLQVETLRAIEADLRRALSADAPSGTVRPGAQPTGSGHEGSGA</sequence>
<name>A0A857AA95_9ACTO</name>
<dbReference type="EMBL" id="CP046315">
    <property type="protein sequence ID" value="QGS11098.1"/>
    <property type="molecule type" value="Genomic_DNA"/>
</dbReference>
<accession>A0A857AA95</accession>
<evidence type="ECO:0000256" key="1">
    <source>
        <dbReference type="SAM" id="MobiDB-lite"/>
    </source>
</evidence>
<organism evidence="2 3">
    <name type="scientific">Schaalia odontolytica</name>
    <dbReference type="NCBI Taxonomy" id="1660"/>
    <lineage>
        <taxon>Bacteria</taxon>
        <taxon>Bacillati</taxon>
        <taxon>Actinomycetota</taxon>
        <taxon>Actinomycetes</taxon>
        <taxon>Actinomycetales</taxon>
        <taxon>Actinomycetaceae</taxon>
        <taxon>Schaalia</taxon>
    </lineage>
</organism>
<proteinExistence type="predicted"/>
<protein>
    <submittedName>
        <fullName evidence="2">dUTP diphosphatase</fullName>
    </submittedName>
</protein>